<evidence type="ECO:0000256" key="1">
    <source>
        <dbReference type="SAM" id="MobiDB-lite"/>
    </source>
</evidence>
<proteinExistence type="predicted"/>
<accession>A0A5M6BS09</accession>
<reference evidence="2" key="2">
    <citation type="submission" date="2024-01" db="EMBL/GenBank/DDBJ databases">
        <title>Comparative genomics of Cryptococcus and Kwoniella reveals pathogenesis evolution and contrasting modes of karyotype evolution via chromosome fusion or intercentromeric recombination.</title>
        <authorList>
            <person name="Coelho M.A."/>
            <person name="David-Palma M."/>
            <person name="Shea T."/>
            <person name="Bowers K."/>
            <person name="McGinley-Smith S."/>
            <person name="Mohammad A.W."/>
            <person name="Gnirke A."/>
            <person name="Yurkov A.M."/>
            <person name="Nowrousian M."/>
            <person name="Sun S."/>
            <person name="Cuomo C.A."/>
            <person name="Heitman J."/>
        </authorList>
    </citation>
    <scope>NUCLEOTIDE SEQUENCE</scope>
    <source>
        <strain evidence="2">CBS 12478</strain>
    </source>
</reference>
<dbReference type="EMBL" id="CP144052">
    <property type="protein sequence ID" value="WWD16389.1"/>
    <property type="molecule type" value="Genomic_DNA"/>
</dbReference>
<feature type="region of interest" description="Disordered" evidence="1">
    <location>
        <begin position="1"/>
        <end position="101"/>
    </location>
</feature>
<organism evidence="2 3">
    <name type="scientific">Kwoniella shandongensis</name>
    <dbReference type="NCBI Taxonomy" id="1734106"/>
    <lineage>
        <taxon>Eukaryota</taxon>
        <taxon>Fungi</taxon>
        <taxon>Dikarya</taxon>
        <taxon>Basidiomycota</taxon>
        <taxon>Agaricomycotina</taxon>
        <taxon>Tremellomycetes</taxon>
        <taxon>Tremellales</taxon>
        <taxon>Cryptococcaceae</taxon>
        <taxon>Kwoniella</taxon>
    </lineage>
</organism>
<keyword evidence="3" id="KW-1185">Reference proteome</keyword>
<dbReference type="KEGG" id="ksn:43592195"/>
<dbReference type="GeneID" id="43592195"/>
<dbReference type="OrthoDB" id="2100128at2759"/>
<sequence length="460" mass="50911">MQRYQPPHMRQRPPPPPQPEDQRSVQTRRGVDPSAEAGPSTPRRGITPNNPTLSSTNSTNSSRYAVRPSRKDWPSSITGVQPVLASPATDIRPMRSGAGGKVKVGEMELMQSVSRSGGDGAEGDALKDWNTQERYRQYIDERIEAHYITYTTPRHTPPKAGVRQKEELESLASIVLLFRKLREGVVASHRIDGFAIEVFESSAHFAILAHNLPQLLGALSGLVPSLYQAYDIAHVKAQSGTGKVKSAAEGDEADDLHVRLGRLELEPVRSRDRRVEFASLLLLYHLVISGRRAYFDTLMELTTPQKKRLTKDNPFADISDFAPASLVGTNVTDLRPSLNPHSHIEPASDGLPLLSIDQLDFVQAAAQSMAEETFSPLTYFHLISSSSSSGNGTVSTYERTILAWAEPGIRERAWDVLKKGYMSVGVEWAGKMLGLDTEEEVRRWVEEKGGKVEDGRVKLR</sequence>
<evidence type="ECO:0000313" key="2">
    <source>
        <dbReference type="EMBL" id="WWD16389.1"/>
    </source>
</evidence>
<dbReference type="Gene3D" id="1.25.40.990">
    <property type="match status" value="1"/>
</dbReference>
<reference evidence="2" key="1">
    <citation type="submission" date="2017-08" db="EMBL/GenBank/DDBJ databases">
        <authorList>
            <person name="Cuomo C."/>
            <person name="Billmyre B."/>
            <person name="Heitman J."/>
        </authorList>
    </citation>
    <scope>NUCLEOTIDE SEQUENCE</scope>
    <source>
        <strain evidence="2">CBS 12478</strain>
    </source>
</reference>
<dbReference type="RefSeq" id="XP_031857678.1">
    <property type="nucleotide sequence ID" value="XM_032008023.1"/>
</dbReference>
<evidence type="ECO:0000313" key="3">
    <source>
        <dbReference type="Proteomes" id="UP000322225"/>
    </source>
</evidence>
<dbReference type="PANTHER" id="PTHR39398:SF1">
    <property type="entry name" value="CSN8_PSMD8_EIF3K DOMAIN-CONTAINING PROTEIN"/>
    <property type="match status" value="1"/>
</dbReference>
<dbReference type="AlphaFoldDB" id="A0A5M6BS09"/>
<protein>
    <submittedName>
        <fullName evidence="2">Uncharacterized protein</fullName>
    </submittedName>
</protein>
<name>A0A5M6BS09_9TREE</name>
<dbReference type="Proteomes" id="UP000322225">
    <property type="component" value="Chromosome 2"/>
</dbReference>
<feature type="compositionally biased region" description="Low complexity" evidence="1">
    <location>
        <begin position="47"/>
        <end position="62"/>
    </location>
</feature>
<gene>
    <name evidence="2" type="ORF">CI109_100815</name>
</gene>
<dbReference type="PANTHER" id="PTHR39398">
    <property type="entry name" value="YALI0F14311P"/>
    <property type="match status" value="1"/>
</dbReference>